<dbReference type="Proteomes" id="UP000008942">
    <property type="component" value="Unassembled WGS sequence"/>
</dbReference>
<evidence type="ECO:0000313" key="2">
    <source>
        <dbReference type="EMBL" id="EJF82594.1"/>
    </source>
</evidence>
<organism evidence="2 3">
    <name type="scientific">Bartonella elizabethae Re6043vi</name>
    <dbReference type="NCBI Taxonomy" id="1094554"/>
    <lineage>
        <taxon>Bacteria</taxon>
        <taxon>Pseudomonadati</taxon>
        <taxon>Pseudomonadota</taxon>
        <taxon>Alphaproteobacteria</taxon>
        <taxon>Hyphomicrobiales</taxon>
        <taxon>Bartonellaceae</taxon>
        <taxon>Bartonella</taxon>
    </lineage>
</organism>
<comment type="caution">
    <text evidence="2">The sequence shown here is derived from an EMBL/GenBank/DDBJ whole genome shotgun (WGS) entry which is preliminary data.</text>
</comment>
<reference evidence="2 3" key="1">
    <citation type="submission" date="2012-03" db="EMBL/GenBank/DDBJ databases">
        <title>The Genome Sequence of Bartonella elizabethae Re6043vi.</title>
        <authorList>
            <consortium name="The Broad Institute Genome Sequencing Platform"/>
            <consortium name="The Broad Institute Genome Sequencing Center for Infectious Disease"/>
            <person name="Feldgarden M."/>
            <person name="Kirby J."/>
            <person name="Kosoy M."/>
            <person name="Birtles R."/>
            <person name="Probert W.S."/>
            <person name="Chiaraviglio L."/>
            <person name="Young S.K."/>
            <person name="Zeng Q."/>
            <person name="Gargeya S."/>
            <person name="Fitzgerald M."/>
            <person name="Haas B."/>
            <person name="Abouelleil A."/>
            <person name="Alvarado L."/>
            <person name="Arachchi H.M."/>
            <person name="Berlin A."/>
            <person name="Chapman S.B."/>
            <person name="Gearin G."/>
            <person name="Goldberg J."/>
            <person name="Griggs A."/>
            <person name="Gujja S."/>
            <person name="Hansen M."/>
            <person name="Heiman D."/>
            <person name="Howarth C."/>
            <person name="Larimer J."/>
            <person name="Lui A."/>
            <person name="MacDonald P.J.P."/>
            <person name="McCowen C."/>
            <person name="Montmayeur A."/>
            <person name="Murphy C."/>
            <person name="Neiman D."/>
            <person name="Pearson M."/>
            <person name="Priest M."/>
            <person name="Roberts A."/>
            <person name="Saif S."/>
            <person name="Shea T."/>
            <person name="Sisk P."/>
            <person name="Stolte C."/>
            <person name="Sykes S."/>
            <person name="Wortman J."/>
            <person name="Nusbaum C."/>
            <person name="Birren B."/>
        </authorList>
    </citation>
    <scope>NUCLEOTIDE SEQUENCE [LARGE SCALE GENOMIC DNA]</scope>
    <source>
        <strain evidence="2 3">Re6043vi</strain>
    </source>
</reference>
<evidence type="ECO:0000313" key="3">
    <source>
        <dbReference type="Proteomes" id="UP000008942"/>
    </source>
</evidence>
<feature type="region of interest" description="Disordered" evidence="1">
    <location>
        <begin position="193"/>
        <end position="232"/>
    </location>
</feature>
<dbReference type="EMBL" id="AILW01000016">
    <property type="protein sequence ID" value="EJF82594.1"/>
    <property type="molecule type" value="Genomic_DNA"/>
</dbReference>
<gene>
    <name evidence="2" type="ORF">MCU_01391</name>
</gene>
<dbReference type="RefSeq" id="WP_005774654.1">
    <property type="nucleotide sequence ID" value="NZ_JH725141.1"/>
</dbReference>
<evidence type="ECO:0000256" key="1">
    <source>
        <dbReference type="SAM" id="MobiDB-lite"/>
    </source>
</evidence>
<keyword evidence="3" id="KW-1185">Reference proteome</keyword>
<proteinExistence type="predicted"/>
<protein>
    <recommendedName>
        <fullName evidence="4">DUF1376 domain-containing protein</fullName>
    </recommendedName>
</protein>
<evidence type="ECO:0008006" key="4">
    <source>
        <dbReference type="Google" id="ProtNLM"/>
    </source>
</evidence>
<name>A0ABN0GIX3_BAREL</name>
<accession>A0ABN0GIX3</accession>
<sequence>MEIDDSLDYWGLSDTLTLVNAALLIAGINPAKCRFENRSCLLESNIYDDNNNKLLSAKFRAVYSSILLAANSESLRIYSWDRDDESQTTVKVEELRQWLFLRDFYPEFFFPKNDSGNIKDQKYAFQDQNHPHYAPKLAAAVAAWEAVSEAAPSTSVKATLAQWLQENGKEYVKKNGEITKEFIEQASSVANWEPKGGAPAKKTKVSLSAKKETKKSNQSVCSVPLDDAEMPF</sequence>